<organism evidence="4 5">
    <name type="scientific">Lactuca sativa</name>
    <name type="common">Garden lettuce</name>
    <dbReference type="NCBI Taxonomy" id="4236"/>
    <lineage>
        <taxon>Eukaryota</taxon>
        <taxon>Viridiplantae</taxon>
        <taxon>Streptophyta</taxon>
        <taxon>Embryophyta</taxon>
        <taxon>Tracheophyta</taxon>
        <taxon>Spermatophyta</taxon>
        <taxon>Magnoliopsida</taxon>
        <taxon>eudicotyledons</taxon>
        <taxon>Gunneridae</taxon>
        <taxon>Pentapetalae</taxon>
        <taxon>asterids</taxon>
        <taxon>campanulids</taxon>
        <taxon>Asterales</taxon>
        <taxon>Asteraceae</taxon>
        <taxon>Cichorioideae</taxon>
        <taxon>Cichorieae</taxon>
        <taxon>Lactucinae</taxon>
        <taxon>Lactuca</taxon>
    </lineage>
</organism>
<keyword evidence="3" id="KW-0443">Lipid metabolism</keyword>
<dbReference type="SUPFAM" id="SSF52266">
    <property type="entry name" value="SGNH hydrolase"/>
    <property type="match status" value="1"/>
</dbReference>
<keyword evidence="5" id="KW-1185">Reference proteome</keyword>
<comment type="similarity">
    <text evidence="1">Belongs to the 'GDSL' lipolytic enzyme family.</text>
</comment>
<evidence type="ECO:0000313" key="4">
    <source>
        <dbReference type="EMBL" id="KAJ0197938.1"/>
    </source>
</evidence>
<proteinExistence type="inferred from homology"/>
<dbReference type="Proteomes" id="UP000235145">
    <property type="component" value="Unassembled WGS sequence"/>
</dbReference>
<dbReference type="AlphaFoldDB" id="A0A9R1V299"/>
<dbReference type="Gene3D" id="3.40.50.1110">
    <property type="entry name" value="SGNH hydrolase"/>
    <property type="match status" value="1"/>
</dbReference>
<dbReference type="EMBL" id="NBSK02000007">
    <property type="protein sequence ID" value="KAJ0197938.1"/>
    <property type="molecule type" value="Genomic_DNA"/>
</dbReference>
<name>A0A9R1V299_LACSA</name>
<dbReference type="PANTHER" id="PTHR45648:SF106">
    <property type="entry name" value="ANTHER-SPECIFIC PROLINE-RICH PROTEIN APG"/>
    <property type="match status" value="1"/>
</dbReference>
<evidence type="ECO:0000256" key="1">
    <source>
        <dbReference type="ARBA" id="ARBA00008668"/>
    </source>
</evidence>
<protein>
    <submittedName>
        <fullName evidence="4">Uncharacterized protein</fullName>
    </submittedName>
</protein>
<evidence type="ECO:0000313" key="5">
    <source>
        <dbReference type="Proteomes" id="UP000235145"/>
    </source>
</evidence>
<dbReference type="GO" id="GO:0016042">
    <property type="term" value="P:lipid catabolic process"/>
    <property type="evidence" value="ECO:0007669"/>
    <property type="project" value="UniProtKB-KW"/>
</dbReference>
<dbReference type="PANTHER" id="PTHR45648">
    <property type="entry name" value="GDSL LIPASE/ACYLHYDROLASE FAMILY PROTEIN (AFU_ORTHOLOGUE AFUA_4G14700)"/>
    <property type="match status" value="1"/>
</dbReference>
<gene>
    <name evidence="4" type="ORF">LSAT_V11C700385340</name>
</gene>
<dbReference type="Pfam" id="PF00657">
    <property type="entry name" value="Lipase_GDSL"/>
    <property type="match status" value="1"/>
</dbReference>
<dbReference type="InterPro" id="IPR035669">
    <property type="entry name" value="SGNH_plant_lipase-like"/>
</dbReference>
<comment type="caution">
    <text evidence="4">The sequence shown here is derived from an EMBL/GenBank/DDBJ whole genome shotgun (WGS) entry which is preliminary data.</text>
</comment>
<keyword evidence="2" id="KW-0378">Hydrolase</keyword>
<dbReference type="InterPro" id="IPR051058">
    <property type="entry name" value="GDSL_Est/Lipase"/>
</dbReference>
<evidence type="ECO:0000256" key="2">
    <source>
        <dbReference type="ARBA" id="ARBA00022801"/>
    </source>
</evidence>
<keyword evidence="3" id="KW-0442">Lipid degradation</keyword>
<accession>A0A9R1V299</accession>
<dbReference type="GO" id="GO:0016788">
    <property type="term" value="F:hydrolase activity, acting on ester bonds"/>
    <property type="evidence" value="ECO:0007669"/>
    <property type="project" value="InterPro"/>
</dbReference>
<evidence type="ECO:0000256" key="3">
    <source>
        <dbReference type="ARBA" id="ARBA00022963"/>
    </source>
</evidence>
<dbReference type="CDD" id="cd01837">
    <property type="entry name" value="SGNH_plant_lipase_like"/>
    <property type="match status" value="1"/>
</dbReference>
<sequence>MVAATSVNGEVTAFLVCFLVFIGLRISVCKAQAAAPAVYMFGDSLVDVGNNNHLPLSIAKADFPHNGIDFVDGKPTGRFSNGMNAADFLAKKMGLPTSPPYLSLIGDATLPITGVSFASGGCGILNSTGEKFKQSISFTQQVEYFSLVNDHLVRRLGPSGAQVHLSKSLFAIVIGSNDIFAYFKTSSTVSIKYTPQQYFDLMVSTFKGLLKMLYELGARKVLVTGVGAIGCSPIQRKQNKTGGCNVGLNYWSVKYNDGLKTMLQEMKSELDMNYAYFDIYNVMVNLFQEPETYGFTEIKKACCGLGKLNADVPCIPLSSYCLNRRSHVFWDLYHPTEAVSSMFTDILYSGSQQYMIPMNVEQLLAV</sequence>
<reference evidence="4 5" key="1">
    <citation type="journal article" date="2017" name="Nat. Commun.">
        <title>Genome assembly with in vitro proximity ligation data and whole-genome triplication in lettuce.</title>
        <authorList>
            <person name="Reyes-Chin-Wo S."/>
            <person name="Wang Z."/>
            <person name="Yang X."/>
            <person name="Kozik A."/>
            <person name="Arikit S."/>
            <person name="Song C."/>
            <person name="Xia L."/>
            <person name="Froenicke L."/>
            <person name="Lavelle D.O."/>
            <person name="Truco M.J."/>
            <person name="Xia R."/>
            <person name="Zhu S."/>
            <person name="Xu C."/>
            <person name="Xu H."/>
            <person name="Xu X."/>
            <person name="Cox K."/>
            <person name="Korf I."/>
            <person name="Meyers B.C."/>
            <person name="Michelmore R.W."/>
        </authorList>
    </citation>
    <scope>NUCLEOTIDE SEQUENCE [LARGE SCALE GENOMIC DNA]</scope>
    <source>
        <strain evidence="5">cv. Salinas</strain>
        <tissue evidence="4">Seedlings</tissue>
    </source>
</reference>
<dbReference type="InterPro" id="IPR036514">
    <property type="entry name" value="SGNH_hydro_sf"/>
</dbReference>
<dbReference type="InterPro" id="IPR001087">
    <property type="entry name" value="GDSL"/>
</dbReference>
<dbReference type="OrthoDB" id="1600564at2759"/>